<dbReference type="RefSeq" id="XP_012944750.1">
    <property type="nucleotide sequence ID" value="XM_013089296.1"/>
</dbReference>
<proteinExistence type="predicted"/>
<reference evidence="3" key="1">
    <citation type="submission" date="2025-08" db="UniProtKB">
        <authorList>
            <consortium name="RefSeq"/>
        </authorList>
    </citation>
    <scope>IDENTIFICATION</scope>
</reference>
<accession>A0ABM1ABW5</accession>
<gene>
    <name evidence="3" type="primary">LOC106013466</name>
</gene>
<dbReference type="Proteomes" id="UP000694888">
    <property type="component" value="Unplaced"/>
</dbReference>
<feature type="chain" id="PRO_5047393556" evidence="1">
    <location>
        <begin position="24"/>
        <end position="137"/>
    </location>
</feature>
<evidence type="ECO:0000313" key="2">
    <source>
        <dbReference type="Proteomes" id="UP000694888"/>
    </source>
</evidence>
<protein>
    <submittedName>
        <fullName evidence="3">Uncharacterized protein LOC106013466</fullName>
    </submittedName>
</protein>
<dbReference type="GeneID" id="106013466"/>
<name>A0ABM1ABW5_APLCA</name>
<organism evidence="2 3">
    <name type="scientific">Aplysia californica</name>
    <name type="common">California sea hare</name>
    <dbReference type="NCBI Taxonomy" id="6500"/>
    <lineage>
        <taxon>Eukaryota</taxon>
        <taxon>Metazoa</taxon>
        <taxon>Spiralia</taxon>
        <taxon>Lophotrochozoa</taxon>
        <taxon>Mollusca</taxon>
        <taxon>Gastropoda</taxon>
        <taxon>Heterobranchia</taxon>
        <taxon>Euthyneura</taxon>
        <taxon>Tectipleura</taxon>
        <taxon>Aplysiida</taxon>
        <taxon>Aplysioidea</taxon>
        <taxon>Aplysiidae</taxon>
        <taxon>Aplysia</taxon>
    </lineage>
</organism>
<keyword evidence="2" id="KW-1185">Reference proteome</keyword>
<keyword evidence="1" id="KW-0732">Signal</keyword>
<evidence type="ECO:0000256" key="1">
    <source>
        <dbReference type="SAM" id="SignalP"/>
    </source>
</evidence>
<sequence length="137" mass="16280">MKFSTTFLCLCGLAAIFCALTFAHDDVRAKVDKRDSLEERDLENFADALRNVRWRSSPYPGYTPWWGKRDLDLDQEALKRELVRRGLWSWVKETYHDVKDKLKQGKDKMKQKAKEVWNKIVEREVAGKRRVRNVYKS</sequence>
<evidence type="ECO:0000313" key="3">
    <source>
        <dbReference type="RefSeq" id="XP_012944750.1"/>
    </source>
</evidence>
<feature type="signal peptide" evidence="1">
    <location>
        <begin position="1"/>
        <end position="23"/>
    </location>
</feature>